<protein>
    <submittedName>
        <fullName evidence="2">DPPIV_N domain-containing protein</fullName>
    </submittedName>
</protein>
<accession>A0A7E4WCR2</accession>
<dbReference type="Proteomes" id="UP000492821">
    <property type="component" value="Unassembled WGS sequence"/>
</dbReference>
<evidence type="ECO:0000313" key="2">
    <source>
        <dbReference type="WBParaSite" id="Pan_g980.t1"/>
    </source>
</evidence>
<proteinExistence type="predicted"/>
<keyword evidence="1" id="KW-1185">Reference proteome</keyword>
<sequence>MIRSLFDCICPPHRTPTAEVYPLPELPSVSESPKIYPVSKYAYSFQRRLRELATPKEAYNIQLADIDQTIDLNPTITHSNNYTYRMVYNQQLNDLYILDTANNKTKKVNNSTLYNVESIYLYNVDASVFDHALFRQILNDPHYLLYIVNSNHAK</sequence>
<reference evidence="2" key="2">
    <citation type="submission" date="2020-10" db="UniProtKB">
        <authorList>
            <consortium name="WormBaseParasite"/>
        </authorList>
    </citation>
    <scope>IDENTIFICATION</scope>
</reference>
<reference evidence="1" key="1">
    <citation type="journal article" date="2013" name="Genetics">
        <title>The draft genome and transcriptome of Panagrellus redivivus are shaped by the harsh demands of a free-living lifestyle.</title>
        <authorList>
            <person name="Srinivasan J."/>
            <person name="Dillman A.R."/>
            <person name="Macchietto M.G."/>
            <person name="Heikkinen L."/>
            <person name="Lakso M."/>
            <person name="Fracchia K.M."/>
            <person name="Antoshechkin I."/>
            <person name="Mortazavi A."/>
            <person name="Wong G."/>
            <person name="Sternberg P.W."/>
        </authorList>
    </citation>
    <scope>NUCLEOTIDE SEQUENCE [LARGE SCALE GENOMIC DNA]</scope>
    <source>
        <strain evidence="1">MT8872</strain>
    </source>
</reference>
<dbReference type="AlphaFoldDB" id="A0A7E4WCR2"/>
<name>A0A7E4WCR2_PANRE</name>
<organism evidence="1 2">
    <name type="scientific">Panagrellus redivivus</name>
    <name type="common">Microworm</name>
    <dbReference type="NCBI Taxonomy" id="6233"/>
    <lineage>
        <taxon>Eukaryota</taxon>
        <taxon>Metazoa</taxon>
        <taxon>Ecdysozoa</taxon>
        <taxon>Nematoda</taxon>
        <taxon>Chromadorea</taxon>
        <taxon>Rhabditida</taxon>
        <taxon>Tylenchina</taxon>
        <taxon>Panagrolaimomorpha</taxon>
        <taxon>Panagrolaimoidea</taxon>
        <taxon>Panagrolaimidae</taxon>
        <taxon>Panagrellus</taxon>
    </lineage>
</organism>
<evidence type="ECO:0000313" key="1">
    <source>
        <dbReference type="Proteomes" id="UP000492821"/>
    </source>
</evidence>
<dbReference type="WBParaSite" id="Pan_g980.t1">
    <property type="protein sequence ID" value="Pan_g980.t1"/>
    <property type="gene ID" value="Pan_g980"/>
</dbReference>